<dbReference type="Proteomes" id="UP000450000">
    <property type="component" value="Unassembled WGS sequence"/>
</dbReference>
<proteinExistence type="inferred from homology"/>
<dbReference type="GO" id="GO:0046872">
    <property type="term" value="F:metal ion binding"/>
    <property type="evidence" value="ECO:0007669"/>
    <property type="project" value="UniProtKB-KW"/>
</dbReference>
<dbReference type="PANTHER" id="PTHR34978:SF3">
    <property type="entry name" value="SLR0241 PROTEIN"/>
    <property type="match status" value="1"/>
</dbReference>
<feature type="transmembrane region" description="Helical" evidence="7">
    <location>
        <begin position="81"/>
        <end position="105"/>
    </location>
</feature>
<evidence type="ECO:0000256" key="4">
    <source>
        <dbReference type="ARBA" id="ARBA00022833"/>
    </source>
</evidence>
<keyword evidence="2" id="KW-0479">Metal-binding</keyword>
<dbReference type="InterPro" id="IPR052173">
    <property type="entry name" value="Beta-lactam_resp_regulator"/>
</dbReference>
<evidence type="ECO:0000256" key="7">
    <source>
        <dbReference type="SAM" id="Phobius"/>
    </source>
</evidence>
<feature type="domain" description="Peptidase M48" evidence="8">
    <location>
        <begin position="123"/>
        <end position="216"/>
    </location>
</feature>
<comment type="similarity">
    <text evidence="6">Belongs to the peptidase M48 family.</text>
</comment>
<dbReference type="GO" id="GO:0004222">
    <property type="term" value="F:metalloendopeptidase activity"/>
    <property type="evidence" value="ECO:0007669"/>
    <property type="project" value="InterPro"/>
</dbReference>
<dbReference type="Pfam" id="PF01435">
    <property type="entry name" value="Peptidase_M48"/>
    <property type="match status" value="1"/>
</dbReference>
<dbReference type="GO" id="GO:0006508">
    <property type="term" value="P:proteolysis"/>
    <property type="evidence" value="ECO:0007669"/>
    <property type="project" value="UniProtKB-KW"/>
</dbReference>
<gene>
    <name evidence="9" type="ORF">F7Q99_10765</name>
</gene>
<dbReference type="EMBL" id="WBOF01000001">
    <property type="protein sequence ID" value="MQS12758.1"/>
    <property type="molecule type" value="Genomic_DNA"/>
</dbReference>
<evidence type="ECO:0000256" key="5">
    <source>
        <dbReference type="ARBA" id="ARBA00023049"/>
    </source>
</evidence>
<evidence type="ECO:0000256" key="2">
    <source>
        <dbReference type="ARBA" id="ARBA00022723"/>
    </source>
</evidence>
<evidence type="ECO:0000256" key="3">
    <source>
        <dbReference type="ARBA" id="ARBA00022801"/>
    </source>
</evidence>
<dbReference type="PANTHER" id="PTHR34978">
    <property type="entry name" value="POSSIBLE SENSOR-TRANSDUCER PROTEIN BLAR"/>
    <property type="match status" value="1"/>
</dbReference>
<evidence type="ECO:0000259" key="8">
    <source>
        <dbReference type="Pfam" id="PF01435"/>
    </source>
</evidence>
<keyword evidence="7" id="KW-0472">Membrane</keyword>
<evidence type="ECO:0000256" key="6">
    <source>
        <dbReference type="RuleBase" id="RU003983"/>
    </source>
</evidence>
<evidence type="ECO:0000256" key="1">
    <source>
        <dbReference type="ARBA" id="ARBA00022670"/>
    </source>
</evidence>
<dbReference type="CDD" id="cd07326">
    <property type="entry name" value="M56_BlaR1_MecR1_like"/>
    <property type="match status" value="1"/>
</dbReference>
<accession>A0A6N7KQQ0</accession>
<dbReference type="Gene3D" id="3.30.2010.10">
    <property type="entry name" value="Metalloproteases ('zincins'), catalytic domain"/>
    <property type="match status" value="1"/>
</dbReference>
<keyword evidence="7" id="KW-0812">Transmembrane</keyword>
<feature type="transmembrane region" description="Helical" evidence="7">
    <location>
        <begin position="6"/>
        <end position="22"/>
    </location>
</feature>
<comment type="cofactor">
    <cofactor evidence="6">
        <name>Zn(2+)</name>
        <dbReference type="ChEBI" id="CHEBI:29105"/>
    </cofactor>
    <text evidence="6">Binds 1 zinc ion per subunit.</text>
</comment>
<feature type="transmembrane region" description="Helical" evidence="7">
    <location>
        <begin position="34"/>
        <end position="61"/>
    </location>
</feature>
<comment type="caution">
    <text evidence="9">The sequence shown here is derived from an EMBL/GenBank/DDBJ whole genome shotgun (WGS) entry which is preliminary data.</text>
</comment>
<dbReference type="RefSeq" id="WP_326846518.1">
    <property type="nucleotide sequence ID" value="NZ_WBOF01000001.1"/>
</dbReference>
<dbReference type="InterPro" id="IPR001915">
    <property type="entry name" value="Peptidase_M48"/>
</dbReference>
<keyword evidence="3 6" id="KW-0378">Hydrolase</keyword>
<evidence type="ECO:0000313" key="9">
    <source>
        <dbReference type="EMBL" id="MQS12758.1"/>
    </source>
</evidence>
<keyword evidence="10" id="KW-1185">Reference proteome</keyword>
<dbReference type="AlphaFoldDB" id="A0A6N7KQQ0"/>
<protein>
    <submittedName>
        <fullName evidence="9">M56 family metallopeptidase</fullName>
    </submittedName>
</protein>
<keyword evidence="5 6" id="KW-0482">Metalloprotease</keyword>
<sequence>MGFFVFLPLILPLTAVPIARLTEQHLHPRGAARLMTVISAVMAVCSVLCLGLIGVVGTAQIPGNPLPDSWSDPEVRAALPYHETVGTAAMWLLVLVSGACLRTALRHLRVRARARRALDGLPEAGGPGSDLAVLPDRSPYAYALPGSPGRVVVSTGMLDGLAEDEREALLAHERAHLVHRHHRYLLTTQLAANVNPFLRPLQQAVAFSAERWADEESAQAVGDRRITARAVARAALVSRAVPAPGFAAFAAPTPAPGPVPRRVAALLGPVPSSRNWPPAKTPAGLAAMVAAVGTAASALCALNAAVALLVVLKAVTPL</sequence>
<keyword evidence="4 6" id="KW-0862">Zinc</keyword>
<reference evidence="9 10" key="1">
    <citation type="submission" date="2019-09" db="EMBL/GenBank/DDBJ databases">
        <title>Genome Sequences of Streptomyces kaniharaensis ATCC 21070.</title>
        <authorList>
            <person name="Zhu W."/>
            <person name="De Crecy-Lagard V."/>
            <person name="Richards N.G."/>
        </authorList>
    </citation>
    <scope>NUCLEOTIDE SEQUENCE [LARGE SCALE GENOMIC DNA]</scope>
    <source>
        <strain evidence="9 10">SF-557</strain>
    </source>
</reference>
<evidence type="ECO:0000313" key="10">
    <source>
        <dbReference type="Proteomes" id="UP000450000"/>
    </source>
</evidence>
<organism evidence="9 10">
    <name type="scientific">Streptomyces kaniharaensis</name>
    <dbReference type="NCBI Taxonomy" id="212423"/>
    <lineage>
        <taxon>Bacteria</taxon>
        <taxon>Bacillati</taxon>
        <taxon>Actinomycetota</taxon>
        <taxon>Actinomycetes</taxon>
        <taxon>Kitasatosporales</taxon>
        <taxon>Streptomycetaceae</taxon>
        <taxon>Streptomyces</taxon>
    </lineage>
</organism>
<feature type="transmembrane region" description="Helical" evidence="7">
    <location>
        <begin position="283"/>
        <end position="312"/>
    </location>
</feature>
<keyword evidence="1 6" id="KW-0645">Protease</keyword>
<keyword evidence="7" id="KW-1133">Transmembrane helix</keyword>
<name>A0A6N7KQQ0_9ACTN</name>